<keyword evidence="1" id="KW-0812">Transmembrane</keyword>
<feature type="transmembrane region" description="Helical" evidence="1">
    <location>
        <begin position="6"/>
        <end position="26"/>
    </location>
</feature>
<dbReference type="EMBL" id="BARS01010882">
    <property type="protein sequence ID" value="GAF98195.1"/>
    <property type="molecule type" value="Genomic_DNA"/>
</dbReference>
<sequence>MPSLEINELIVLIILAIPVAFSPYLFKKRR</sequence>
<keyword evidence="1" id="KW-0472">Membrane</keyword>
<reference evidence="2" key="1">
    <citation type="journal article" date="2014" name="Front. Microbiol.">
        <title>High frequency of phylogenetically diverse reductive dehalogenase-homologous genes in deep subseafloor sedimentary metagenomes.</title>
        <authorList>
            <person name="Kawai M."/>
            <person name="Futagami T."/>
            <person name="Toyoda A."/>
            <person name="Takaki Y."/>
            <person name="Nishi S."/>
            <person name="Hori S."/>
            <person name="Arai W."/>
            <person name="Tsubouchi T."/>
            <person name="Morono Y."/>
            <person name="Uchiyama I."/>
            <person name="Ito T."/>
            <person name="Fujiyama A."/>
            <person name="Inagaki F."/>
            <person name="Takami H."/>
        </authorList>
    </citation>
    <scope>NUCLEOTIDE SEQUENCE</scope>
    <source>
        <strain evidence="2">Expedition CK06-06</strain>
    </source>
</reference>
<proteinExistence type="predicted"/>
<gene>
    <name evidence="2" type="ORF">S01H1_20000</name>
</gene>
<protein>
    <submittedName>
        <fullName evidence="2">Uncharacterized protein</fullName>
    </submittedName>
</protein>
<evidence type="ECO:0000313" key="2">
    <source>
        <dbReference type="EMBL" id="GAF98195.1"/>
    </source>
</evidence>
<feature type="non-terminal residue" evidence="2">
    <location>
        <position position="30"/>
    </location>
</feature>
<name>X0VC87_9ZZZZ</name>
<dbReference type="AlphaFoldDB" id="X0VC87"/>
<keyword evidence="1" id="KW-1133">Transmembrane helix</keyword>
<accession>X0VC87</accession>
<comment type="caution">
    <text evidence="2">The sequence shown here is derived from an EMBL/GenBank/DDBJ whole genome shotgun (WGS) entry which is preliminary data.</text>
</comment>
<evidence type="ECO:0000256" key="1">
    <source>
        <dbReference type="SAM" id="Phobius"/>
    </source>
</evidence>
<organism evidence="2">
    <name type="scientific">marine sediment metagenome</name>
    <dbReference type="NCBI Taxonomy" id="412755"/>
    <lineage>
        <taxon>unclassified sequences</taxon>
        <taxon>metagenomes</taxon>
        <taxon>ecological metagenomes</taxon>
    </lineage>
</organism>